<evidence type="ECO:0000256" key="3">
    <source>
        <dbReference type="ARBA" id="ARBA00022801"/>
    </source>
</evidence>
<dbReference type="Pfam" id="PF00884">
    <property type="entry name" value="Sulfatase"/>
    <property type="match status" value="1"/>
</dbReference>
<dbReference type="PROSITE" id="PS00149">
    <property type="entry name" value="SULFATASE_2"/>
    <property type="match status" value="1"/>
</dbReference>
<evidence type="ECO:0000256" key="5">
    <source>
        <dbReference type="SAM" id="MobiDB-lite"/>
    </source>
</evidence>
<organism evidence="7 8">
    <name type="scientific">Prorocentrum cordatum</name>
    <dbReference type="NCBI Taxonomy" id="2364126"/>
    <lineage>
        <taxon>Eukaryota</taxon>
        <taxon>Sar</taxon>
        <taxon>Alveolata</taxon>
        <taxon>Dinophyceae</taxon>
        <taxon>Prorocentrales</taxon>
        <taxon>Prorocentraceae</taxon>
        <taxon>Prorocentrum</taxon>
    </lineage>
</organism>
<sequence>MGLPGSSDKGKAKDIVMGDPWATGAQKLAPIAIPAHQRNELQDLLQTQEHDDLVAALAPAFANLLDTRGNHIDADLLASSTEHNYVAVHPALMVDGAASETAGGIAILIPFDGARDALSPTAVAELLSDEPEIIAGARALALRSIARAIWFQDVKLARLLHADTSAGAAHLVIHNNQLSLVDRAAFEAEHSTTQLQIADQSGSDPKYTPIGTYVTATPDALQPPAGAASHDSMKYLHERAEAWAERWGDIDDHQDWMDWCVSYVTAVPQRPQLDAHFALDDAFGSDTARRDRAVEICAMAWQRSCLVASWAVSARLHSARAAALRAVLPPGACRNVDVSFAVMDAGGACLDPAHAARAAPLRHWGMAYWLAWAHAEELGAVFMQAQDRLANLLATGRSLWSAVAGPAAGVIVSAWHLGWTCPAPRRFADDLGEPAPRWWRPRCKDRLAVGVRGGWCRRSLPSSVAILTCFWTRAPARSLSSWAAPSLPWSRDAGARAARCRSGGQWPQVRPSKLRGAGVTDKACQLCGVTPGTILHRRVCEASRPPDGWPEPPEACGRLLSAMSDARLALLRILRPLQDFRRTGCALVVVSEAGGLAAYGSAAPPPWIRTAAAAELWAVMLVLSITLTPSVIRTDCRALLATAEAGSARATKPTRMLAQIWSRVATLVDGDISTLVTTSRLTWMPAHGAQTAIGAALRSDGHAVTAADWRANRLAGMIAKAAAGCPQPCGPASGLFKLAEKLVAHEGAVLGAVTHAANNRVRELVGPGGTLWRATVRDAAAVRRPRGSPRPPRRAPPTPQLPAGAPPPPAAPPARPPACPGRAAALPDAASADAAAEDAVPCVSLLQRGPAGGGLRPPAGHGQGQRKPNIVLWLPDDMYLSDFAPWQQNDIAPPVPEDIPIGSIPIPVGGDFAANFNRIPRLGATFTNAYSTSSSCTPSRFSILTGRYPSSSQYAQEWSREFLGRAEPAWVSPRVSVFGERDKHDNVARALQNLGYTTGMVGKWHLAAEAAFTIPYATQQKMVEDAGFDYVDGLYITNLDDEGGESLSHNMEWVTEKALAFMDSATGTDQPFFLYFNPTLPHYPPKLSEDMFDDQVKRTTPAGMLPKLPNISRYCSSCSMASREAVWEAASISEDETLMFKFAGLRWVDESLGVLYDFLSERGAIRNTYIVMSTDHGSAKGTLYELGIRVPLSAFGPGIPAGKWVSGLVSHVDLAPTFLEWAGCCSQDSFPLPLDGLSWSSLASAGTSSLDRAQVYAESMLDRAVVTRDRMKRITRYDFEAVLANNGVDAAHCEQVRISAFDMAKFESAYPSCHRGEQLYNLSADPSEQASLVEAGPPFGALQGRTAA</sequence>
<comment type="caution">
    <text evidence="7">The sequence shown here is derived from an EMBL/GenBank/DDBJ whole genome shotgun (WGS) entry which is preliminary data.</text>
</comment>
<dbReference type="EMBL" id="CAUYUJ010000026">
    <property type="protein sequence ID" value="CAK0788286.1"/>
    <property type="molecule type" value="Genomic_DNA"/>
</dbReference>
<dbReference type="SUPFAM" id="SSF53649">
    <property type="entry name" value="Alkaline phosphatase-like"/>
    <property type="match status" value="1"/>
</dbReference>
<dbReference type="InterPro" id="IPR050738">
    <property type="entry name" value="Sulfatase"/>
</dbReference>
<keyword evidence="2" id="KW-0479">Metal-binding</keyword>
<comment type="similarity">
    <text evidence="1">Belongs to the sulfatase family.</text>
</comment>
<evidence type="ECO:0000313" key="7">
    <source>
        <dbReference type="EMBL" id="CAK0788286.1"/>
    </source>
</evidence>
<evidence type="ECO:0000259" key="6">
    <source>
        <dbReference type="Pfam" id="PF00884"/>
    </source>
</evidence>
<dbReference type="PANTHER" id="PTHR42693">
    <property type="entry name" value="ARYLSULFATASE FAMILY MEMBER"/>
    <property type="match status" value="1"/>
</dbReference>
<name>A0ABN9PAC1_9DINO</name>
<feature type="compositionally biased region" description="Pro residues" evidence="5">
    <location>
        <begin position="794"/>
        <end position="819"/>
    </location>
</feature>
<proteinExistence type="inferred from homology"/>
<accession>A0ABN9PAC1</accession>
<evidence type="ECO:0000313" key="8">
    <source>
        <dbReference type="Proteomes" id="UP001189429"/>
    </source>
</evidence>
<evidence type="ECO:0000256" key="1">
    <source>
        <dbReference type="ARBA" id="ARBA00008779"/>
    </source>
</evidence>
<evidence type="ECO:0000256" key="2">
    <source>
        <dbReference type="ARBA" id="ARBA00022723"/>
    </source>
</evidence>
<dbReference type="PANTHER" id="PTHR42693:SF53">
    <property type="entry name" value="ENDO-4-O-SULFATASE"/>
    <property type="match status" value="1"/>
</dbReference>
<dbReference type="Gene3D" id="3.40.720.10">
    <property type="entry name" value="Alkaline Phosphatase, subunit A"/>
    <property type="match status" value="1"/>
</dbReference>
<keyword evidence="3" id="KW-0378">Hydrolase</keyword>
<feature type="domain" description="Sulfatase N-terminal" evidence="6">
    <location>
        <begin position="920"/>
        <end position="1223"/>
    </location>
</feature>
<dbReference type="InterPro" id="IPR000917">
    <property type="entry name" value="Sulfatase_N"/>
</dbReference>
<gene>
    <name evidence="7" type="ORF">PCOR1329_LOCUS222</name>
</gene>
<keyword evidence="8" id="KW-1185">Reference proteome</keyword>
<protein>
    <recommendedName>
        <fullName evidence="6">Sulfatase N-terminal domain-containing protein</fullName>
    </recommendedName>
</protein>
<keyword evidence="4" id="KW-0106">Calcium</keyword>
<dbReference type="InterPro" id="IPR017850">
    <property type="entry name" value="Alkaline_phosphatase_core_sf"/>
</dbReference>
<feature type="compositionally biased region" description="Basic residues" evidence="5">
    <location>
        <begin position="783"/>
        <end position="793"/>
    </location>
</feature>
<feature type="region of interest" description="Disordered" evidence="5">
    <location>
        <begin position="776"/>
        <end position="825"/>
    </location>
</feature>
<dbReference type="PROSITE" id="PS00523">
    <property type="entry name" value="SULFATASE_1"/>
    <property type="match status" value="1"/>
</dbReference>
<dbReference type="Proteomes" id="UP001189429">
    <property type="component" value="Unassembled WGS sequence"/>
</dbReference>
<evidence type="ECO:0000256" key="4">
    <source>
        <dbReference type="ARBA" id="ARBA00022837"/>
    </source>
</evidence>
<reference evidence="7" key="1">
    <citation type="submission" date="2023-10" db="EMBL/GenBank/DDBJ databases">
        <authorList>
            <person name="Chen Y."/>
            <person name="Shah S."/>
            <person name="Dougan E. K."/>
            <person name="Thang M."/>
            <person name="Chan C."/>
        </authorList>
    </citation>
    <scope>NUCLEOTIDE SEQUENCE [LARGE SCALE GENOMIC DNA]</scope>
</reference>
<dbReference type="InterPro" id="IPR024607">
    <property type="entry name" value="Sulfatase_CS"/>
</dbReference>